<dbReference type="EMBL" id="SMZO01000012">
    <property type="protein sequence ID" value="TDL89262.1"/>
    <property type="molecule type" value="Genomic_DNA"/>
</dbReference>
<name>A0A4R6AZF3_9RHOB</name>
<reference evidence="1 2" key="1">
    <citation type="submission" date="2019-03" db="EMBL/GenBank/DDBJ databases">
        <title>Rhodobacteraceae bacterium SM1902, a new member of the family Rhodobacteraceae isolated from Yantai.</title>
        <authorList>
            <person name="Sun Y."/>
        </authorList>
    </citation>
    <scope>NUCLEOTIDE SEQUENCE [LARGE SCALE GENOMIC DNA]</scope>
    <source>
        <strain evidence="1 2">SM1902</strain>
    </source>
</reference>
<sequence length="67" mass="7511">MITIYLRQGDWRGSLLPFRAGSAIAQRLIAARQAGKCPAMTPVFDIGDRARLPWRFHGQTRTATARL</sequence>
<dbReference type="Proteomes" id="UP000294562">
    <property type="component" value="Unassembled WGS sequence"/>
</dbReference>
<protein>
    <submittedName>
        <fullName evidence="1">Uncharacterized protein</fullName>
    </submittedName>
</protein>
<gene>
    <name evidence="1" type="ORF">E2L05_07385</name>
</gene>
<accession>A0A4R6AZF3</accession>
<keyword evidence="2" id="KW-1185">Reference proteome</keyword>
<dbReference type="OrthoDB" id="7875540at2"/>
<organism evidence="1 2">
    <name type="scientific">Meridianimarinicoccus aquatilis</name>
    <dbReference type="NCBI Taxonomy" id="2552766"/>
    <lineage>
        <taxon>Bacteria</taxon>
        <taxon>Pseudomonadati</taxon>
        <taxon>Pseudomonadota</taxon>
        <taxon>Alphaproteobacteria</taxon>
        <taxon>Rhodobacterales</taxon>
        <taxon>Paracoccaceae</taxon>
        <taxon>Meridianimarinicoccus</taxon>
    </lineage>
</organism>
<dbReference type="AlphaFoldDB" id="A0A4R6AZF3"/>
<evidence type="ECO:0000313" key="1">
    <source>
        <dbReference type="EMBL" id="TDL89262.1"/>
    </source>
</evidence>
<evidence type="ECO:0000313" key="2">
    <source>
        <dbReference type="Proteomes" id="UP000294562"/>
    </source>
</evidence>
<comment type="caution">
    <text evidence="1">The sequence shown here is derived from an EMBL/GenBank/DDBJ whole genome shotgun (WGS) entry which is preliminary data.</text>
</comment>
<proteinExistence type="predicted"/>